<name>A0ABT8BXW9_9VIBR</name>
<gene>
    <name evidence="4" type="ORF">QWZ16_18045</name>
</gene>
<dbReference type="Proteomes" id="UP001238540">
    <property type="component" value="Unassembled WGS sequence"/>
</dbReference>
<proteinExistence type="predicted"/>
<keyword evidence="2 4" id="KW-0067">ATP-binding</keyword>
<dbReference type="SUPFAM" id="SSF52540">
    <property type="entry name" value="P-loop containing nucleoside triphosphate hydrolases"/>
    <property type="match status" value="1"/>
</dbReference>
<evidence type="ECO:0000256" key="1">
    <source>
        <dbReference type="ARBA" id="ARBA00022741"/>
    </source>
</evidence>
<keyword evidence="1" id="KW-0547">Nucleotide-binding</keyword>
<comment type="caution">
    <text evidence="4">The sequence shown here is derived from an EMBL/GenBank/DDBJ whole genome shotgun (WGS) entry which is preliminary data.</text>
</comment>
<reference evidence="5" key="1">
    <citation type="journal article" date="2019" name="Int. J. Syst. Evol. Microbiol.">
        <title>The Global Catalogue of Microorganisms (GCM) 10K type strain sequencing project: providing services to taxonomists for standard genome sequencing and annotation.</title>
        <authorList>
            <consortium name="The Broad Institute Genomics Platform"/>
            <consortium name="The Broad Institute Genome Sequencing Center for Infectious Disease"/>
            <person name="Wu L."/>
            <person name="Ma J."/>
        </authorList>
    </citation>
    <scope>NUCLEOTIDE SEQUENCE [LARGE SCALE GENOMIC DNA]</scope>
    <source>
        <strain evidence="5">CECT 7398</strain>
    </source>
</reference>
<dbReference type="RefSeq" id="WP_175579602.1">
    <property type="nucleotide sequence ID" value="NZ_JABEYA020000005.1"/>
</dbReference>
<evidence type="ECO:0000313" key="5">
    <source>
        <dbReference type="Proteomes" id="UP001238540"/>
    </source>
</evidence>
<sequence length="410" mass="45733">MSIGSIKRAEAGKNVLYRTVSSLAYFFNVSVAALIDEVPSSLWEYSTQQYPEITPCLGRTYELSQLQLLHQLSAKSRQSACIYGASGVGKTNLISHFLRATNEGRKYSLYVCAMKERPFLAHLIRVVLNLSEKLDDDRIRLTLNKIVQSPPVYFHLLKLMGLPLSRAETAALEGLTSKRRNDTDVLALMVLIQSLKERNTAILVIDGLQNLDSREIAIVQRLIQHTQSLPIFILLAATYPLLSSPLACVLQSAYLIPLKSLDDSAMTAVADSIPFSCPINGNPNSHKANAISRSQGNPRILKALLMSPHPVPPELVQMVQKRITTLNSLETKLLYFLVSIGQKIDIDEIDQYLDSCRLTGIHQLNTLVSAGFLVPLADAYQFQYKVIWEALRVHVRQERANEVKSLHQAS</sequence>
<evidence type="ECO:0000256" key="2">
    <source>
        <dbReference type="ARBA" id="ARBA00022840"/>
    </source>
</evidence>
<keyword evidence="5" id="KW-1185">Reference proteome</keyword>
<dbReference type="Gene3D" id="3.40.50.300">
    <property type="entry name" value="P-loop containing nucleotide triphosphate hydrolases"/>
    <property type="match status" value="1"/>
</dbReference>
<evidence type="ECO:0000313" key="4">
    <source>
        <dbReference type="EMBL" id="MDN3611503.1"/>
    </source>
</evidence>
<accession>A0ABT8BXW9</accession>
<organism evidence="4 5">
    <name type="scientific">Vibrio ostreicida</name>
    <dbReference type="NCBI Taxonomy" id="526588"/>
    <lineage>
        <taxon>Bacteria</taxon>
        <taxon>Pseudomonadati</taxon>
        <taxon>Pseudomonadota</taxon>
        <taxon>Gammaproteobacteria</taxon>
        <taxon>Vibrionales</taxon>
        <taxon>Vibrionaceae</taxon>
        <taxon>Vibrio</taxon>
    </lineage>
</organism>
<feature type="domain" description="Orc1-like AAA ATPase" evidence="3">
    <location>
        <begin position="56"/>
        <end position="233"/>
    </location>
</feature>
<dbReference type="InterPro" id="IPR041664">
    <property type="entry name" value="AAA_16"/>
</dbReference>
<evidence type="ECO:0000259" key="3">
    <source>
        <dbReference type="Pfam" id="PF13191"/>
    </source>
</evidence>
<dbReference type="PANTHER" id="PTHR16305">
    <property type="entry name" value="TESTICULAR SOLUBLE ADENYLYL CYCLASE"/>
    <property type="match status" value="1"/>
</dbReference>
<dbReference type="GO" id="GO:0005524">
    <property type="term" value="F:ATP binding"/>
    <property type="evidence" value="ECO:0007669"/>
    <property type="project" value="UniProtKB-KW"/>
</dbReference>
<dbReference type="PANTHER" id="PTHR16305:SF28">
    <property type="entry name" value="GUANYLATE CYCLASE DOMAIN-CONTAINING PROTEIN"/>
    <property type="match status" value="1"/>
</dbReference>
<dbReference type="InterPro" id="IPR027417">
    <property type="entry name" value="P-loop_NTPase"/>
</dbReference>
<dbReference type="Pfam" id="PF13191">
    <property type="entry name" value="AAA_16"/>
    <property type="match status" value="1"/>
</dbReference>
<protein>
    <submittedName>
        <fullName evidence="4">ATP-binding protein</fullName>
    </submittedName>
</protein>
<dbReference type="EMBL" id="JAUFQC010000027">
    <property type="protein sequence ID" value="MDN3611503.1"/>
    <property type="molecule type" value="Genomic_DNA"/>
</dbReference>